<dbReference type="InterPro" id="IPR030048">
    <property type="entry name" value="SurE"/>
</dbReference>
<comment type="similarity">
    <text evidence="1">Belongs to the SurE nucleotidase family.</text>
</comment>
<name>A0A0C9SX05_PLICR</name>
<proteinExistence type="inferred from homology"/>
<keyword evidence="4" id="KW-0732">Signal</keyword>
<gene>
    <name evidence="6" type="ORF">PLICRDRAFT_57884</name>
</gene>
<dbReference type="HOGENOM" id="CLU_045192_0_1_1"/>
<evidence type="ECO:0000313" key="6">
    <source>
        <dbReference type="EMBL" id="KII84065.1"/>
    </source>
</evidence>
<evidence type="ECO:0000256" key="4">
    <source>
        <dbReference type="SAM" id="SignalP"/>
    </source>
</evidence>
<keyword evidence="2" id="KW-0479">Metal-binding</keyword>
<dbReference type="GO" id="GO:0046872">
    <property type="term" value="F:metal ion binding"/>
    <property type="evidence" value="ECO:0007669"/>
    <property type="project" value="UniProtKB-KW"/>
</dbReference>
<dbReference type="Gene3D" id="3.40.1210.10">
    <property type="entry name" value="Survival protein SurE-like phosphatase/nucleotidase"/>
    <property type="match status" value="1"/>
</dbReference>
<evidence type="ECO:0000259" key="5">
    <source>
        <dbReference type="Pfam" id="PF01975"/>
    </source>
</evidence>
<evidence type="ECO:0000256" key="1">
    <source>
        <dbReference type="ARBA" id="ARBA00011062"/>
    </source>
</evidence>
<dbReference type="EMBL" id="KN832572">
    <property type="protein sequence ID" value="KII84065.1"/>
    <property type="molecule type" value="Genomic_DNA"/>
</dbReference>
<sequence length="310" mass="32233">MWCQVALLAAVSSLALSGSVQAAGKTKIVVGDDDGWATAQMRTQYNALKSAGYDVIVSAPALNQSGKGSQTTTPTVLDQPCEFDTCPTGSPAVGSDSSDDHINYVNGFPVDAIKYGINTLAPKLWSGSKPDFVLSGPNIGSNLGVVTLFSGTFGAATEAALEGIPSAAISGASGAEVSFTTASNKTLASTQSADIYSQLTLTLFDSLLSSSSIADGILPKGVSLNVNYPKIDDCPSADKFKWALTRLYWNPLSTDVEHCNSTHLPDETSIHFSGDCFASISVFNASTKRDADADAQGVVLKKLNSLLTCP</sequence>
<organism evidence="6 7">
    <name type="scientific">Plicaturopsis crispa FD-325 SS-3</name>
    <dbReference type="NCBI Taxonomy" id="944288"/>
    <lineage>
        <taxon>Eukaryota</taxon>
        <taxon>Fungi</taxon>
        <taxon>Dikarya</taxon>
        <taxon>Basidiomycota</taxon>
        <taxon>Agaricomycotina</taxon>
        <taxon>Agaricomycetes</taxon>
        <taxon>Agaricomycetidae</taxon>
        <taxon>Amylocorticiales</taxon>
        <taxon>Amylocorticiaceae</taxon>
        <taxon>Plicatura</taxon>
        <taxon>Plicaturopsis crispa</taxon>
    </lineage>
</organism>
<dbReference type="InterPro" id="IPR002828">
    <property type="entry name" value="SurE-like_Pase/nucleotidase"/>
</dbReference>
<keyword evidence="7" id="KW-1185">Reference proteome</keyword>
<dbReference type="OrthoDB" id="4018688at2759"/>
<dbReference type="Proteomes" id="UP000053263">
    <property type="component" value="Unassembled WGS sequence"/>
</dbReference>
<dbReference type="SUPFAM" id="SSF64167">
    <property type="entry name" value="SurE-like"/>
    <property type="match status" value="1"/>
</dbReference>
<accession>A0A0C9SX05</accession>
<dbReference type="PANTHER" id="PTHR30457">
    <property type="entry name" value="5'-NUCLEOTIDASE SURE"/>
    <property type="match status" value="1"/>
</dbReference>
<dbReference type="InterPro" id="IPR036523">
    <property type="entry name" value="SurE-like_sf"/>
</dbReference>
<feature type="domain" description="Survival protein SurE-like phosphatase/nucleotidase" evidence="5">
    <location>
        <begin position="28"/>
        <end position="247"/>
    </location>
</feature>
<dbReference type="GO" id="GO:0008252">
    <property type="term" value="F:nucleotidase activity"/>
    <property type="evidence" value="ECO:0007669"/>
    <property type="project" value="InterPro"/>
</dbReference>
<evidence type="ECO:0000256" key="2">
    <source>
        <dbReference type="ARBA" id="ARBA00022723"/>
    </source>
</evidence>
<keyword evidence="3" id="KW-0378">Hydrolase</keyword>
<feature type="chain" id="PRO_5002203152" description="Survival protein SurE-like phosphatase/nucleotidase domain-containing protein" evidence="4">
    <location>
        <begin position="23"/>
        <end position="310"/>
    </location>
</feature>
<evidence type="ECO:0000256" key="3">
    <source>
        <dbReference type="ARBA" id="ARBA00022801"/>
    </source>
</evidence>
<reference evidence="6 7" key="1">
    <citation type="submission" date="2014-06" db="EMBL/GenBank/DDBJ databases">
        <title>Evolutionary Origins and Diversification of the Mycorrhizal Mutualists.</title>
        <authorList>
            <consortium name="DOE Joint Genome Institute"/>
            <consortium name="Mycorrhizal Genomics Consortium"/>
            <person name="Kohler A."/>
            <person name="Kuo A."/>
            <person name="Nagy L.G."/>
            <person name="Floudas D."/>
            <person name="Copeland A."/>
            <person name="Barry K.W."/>
            <person name="Cichocki N."/>
            <person name="Veneault-Fourrey C."/>
            <person name="LaButti K."/>
            <person name="Lindquist E.A."/>
            <person name="Lipzen A."/>
            <person name="Lundell T."/>
            <person name="Morin E."/>
            <person name="Murat C."/>
            <person name="Riley R."/>
            <person name="Ohm R."/>
            <person name="Sun H."/>
            <person name="Tunlid A."/>
            <person name="Henrissat B."/>
            <person name="Grigoriev I.V."/>
            <person name="Hibbett D.S."/>
            <person name="Martin F."/>
        </authorList>
    </citation>
    <scope>NUCLEOTIDE SEQUENCE [LARGE SCALE GENOMIC DNA]</scope>
    <source>
        <strain evidence="6 7">FD-325 SS-3</strain>
    </source>
</reference>
<feature type="signal peptide" evidence="4">
    <location>
        <begin position="1"/>
        <end position="22"/>
    </location>
</feature>
<protein>
    <recommendedName>
        <fullName evidence="5">Survival protein SurE-like phosphatase/nucleotidase domain-containing protein</fullName>
    </recommendedName>
</protein>
<dbReference type="AlphaFoldDB" id="A0A0C9SX05"/>
<dbReference type="PANTHER" id="PTHR30457:SF0">
    <property type="entry name" value="PHOSPHATASE, PUTATIVE (AFU_ORTHOLOGUE AFUA_4G01070)-RELATED"/>
    <property type="match status" value="1"/>
</dbReference>
<dbReference type="Pfam" id="PF01975">
    <property type="entry name" value="SurE"/>
    <property type="match status" value="1"/>
</dbReference>
<evidence type="ECO:0000313" key="7">
    <source>
        <dbReference type="Proteomes" id="UP000053263"/>
    </source>
</evidence>